<dbReference type="OrthoDB" id="9791748at2"/>
<feature type="signal peptide" evidence="1">
    <location>
        <begin position="1"/>
        <end position="22"/>
    </location>
</feature>
<reference evidence="3" key="2">
    <citation type="submission" date="2018-12" db="EMBL/GenBank/DDBJ databases">
        <title>Maribacter lutimaris sp. nov., isolated from marine sediment.</title>
        <authorList>
            <person name="Kim K.K."/>
        </authorList>
    </citation>
    <scope>NUCLEOTIDE SEQUENCE [LARGE SCALE GENOMIC DNA]</scope>
    <source>
        <strain evidence="3">PoM-212</strain>
    </source>
</reference>
<protein>
    <submittedName>
        <fullName evidence="2">DUF4331 domain-containing protein</fullName>
    </submittedName>
</protein>
<proteinExistence type="predicted"/>
<accession>A0A3R8PWR9</accession>
<dbReference type="Pfam" id="PF14224">
    <property type="entry name" value="DUF4331"/>
    <property type="match status" value="2"/>
</dbReference>
<evidence type="ECO:0000256" key="1">
    <source>
        <dbReference type="SAM" id="SignalP"/>
    </source>
</evidence>
<feature type="chain" id="PRO_5018686735" evidence="1">
    <location>
        <begin position="23"/>
        <end position="236"/>
    </location>
</feature>
<name>A0A3R8PWR9_9FLAO</name>
<organism evidence="2 3">
    <name type="scientific">Maribacter algicola</name>
    <dbReference type="NCBI Taxonomy" id="2498892"/>
    <lineage>
        <taxon>Bacteria</taxon>
        <taxon>Pseudomonadati</taxon>
        <taxon>Bacteroidota</taxon>
        <taxon>Flavobacteriia</taxon>
        <taxon>Flavobacteriales</taxon>
        <taxon>Flavobacteriaceae</taxon>
        <taxon>Maribacter</taxon>
    </lineage>
</organism>
<evidence type="ECO:0000313" key="3">
    <source>
        <dbReference type="Proteomes" id="UP000286990"/>
    </source>
</evidence>
<dbReference type="RefSeq" id="WP_125222873.1">
    <property type="nucleotide sequence ID" value="NZ_QUSX01000002.1"/>
</dbReference>
<dbReference type="Proteomes" id="UP000286990">
    <property type="component" value="Unassembled WGS sequence"/>
</dbReference>
<dbReference type="EMBL" id="QUSX01000002">
    <property type="protein sequence ID" value="RRQ48150.1"/>
    <property type="molecule type" value="Genomic_DNA"/>
</dbReference>
<keyword evidence="3" id="KW-1185">Reference proteome</keyword>
<dbReference type="InterPro" id="IPR025566">
    <property type="entry name" value="DUF4331"/>
</dbReference>
<reference evidence="3" key="1">
    <citation type="submission" date="2018-08" db="EMBL/GenBank/DDBJ databases">
        <authorList>
            <person name="Khan S.A."/>
            <person name="J S.E."/>
        </authorList>
    </citation>
    <scope>NUCLEOTIDE SEQUENCE [LARGE SCALE GENOMIC DNA]</scope>
    <source>
        <strain evidence="3">PoM-212</strain>
    </source>
</reference>
<sequence length="236" mass="24836">MKKTKLLMGLGALAFVSAILVAADHIDAPDSMGTTADIADFYAFEPSEGSDNTVFAVDLQSNVLPDLAYGTFDENVLTEINIDTNGDLVEDLVIQAIPRDGKMYFFGPVAPAATGISGQVMVDSPLGSVDISSHVAIVETTPDGVSLFAGPRQDAFFFDFFQFNAVIGGMAPGGFKPAGDPNSTDDDDTTAVDTFDGANTMSIVIEIPNTMLGETTATNALGLNVYKTWVTTNAKQ</sequence>
<comment type="caution">
    <text evidence="2">The sequence shown here is derived from an EMBL/GenBank/DDBJ whole genome shotgun (WGS) entry which is preliminary data.</text>
</comment>
<gene>
    <name evidence="2" type="ORF">DZC72_10520</name>
</gene>
<dbReference type="AlphaFoldDB" id="A0A3R8PWR9"/>
<evidence type="ECO:0000313" key="2">
    <source>
        <dbReference type="EMBL" id="RRQ48150.1"/>
    </source>
</evidence>
<keyword evidence="1" id="KW-0732">Signal</keyword>